<dbReference type="InParanoid" id="W4JYD8"/>
<comment type="pathway">
    <text evidence="1">Carbohydrate degradation; glycolysis; D-glyceraldehyde 3-phosphate and glycerone phosphate from D-glucose: step 4/4.</text>
</comment>
<evidence type="ECO:0000313" key="2">
    <source>
        <dbReference type="EMBL" id="ETW78558.1"/>
    </source>
</evidence>
<dbReference type="EC" id="4.1.2.13" evidence="1"/>
<dbReference type="SUPFAM" id="SSF51569">
    <property type="entry name" value="Aldolase"/>
    <property type="match status" value="1"/>
</dbReference>
<keyword evidence="3" id="KW-1185">Reference proteome</keyword>
<dbReference type="CDD" id="cd00947">
    <property type="entry name" value="TBP_aldolase_IIB"/>
    <property type="match status" value="1"/>
</dbReference>
<keyword evidence="1" id="KW-0479">Metal-binding</keyword>
<dbReference type="KEGG" id="hir:HETIRDRAFT_453203"/>
<keyword evidence="1" id="KW-0456">Lyase</keyword>
<dbReference type="eggNOG" id="KOG4153">
    <property type="taxonomic scope" value="Eukaryota"/>
</dbReference>
<dbReference type="PANTHER" id="PTHR30304:SF0">
    <property type="entry name" value="D-TAGATOSE-1,6-BISPHOSPHATE ALDOLASE SUBUNIT GATY-RELATED"/>
    <property type="match status" value="1"/>
</dbReference>
<evidence type="ECO:0000256" key="1">
    <source>
        <dbReference type="RuleBase" id="RU366023"/>
    </source>
</evidence>
<dbReference type="GO" id="GO:0006096">
    <property type="term" value="P:glycolytic process"/>
    <property type="evidence" value="ECO:0007669"/>
    <property type="project" value="UniProtKB-UniPathway"/>
</dbReference>
<dbReference type="STRING" id="747525.W4JYD8"/>
<dbReference type="PANTHER" id="PTHR30304">
    <property type="entry name" value="D-TAGATOSE-1,6-BISPHOSPHATE ALDOLASE"/>
    <property type="match status" value="1"/>
</dbReference>
<name>W4JYD8_HETIT</name>
<dbReference type="AlphaFoldDB" id="W4JYD8"/>
<keyword evidence="1" id="KW-0862">Zinc</keyword>
<comment type="function">
    <text evidence="1">Catalyzes the aldol condensation of dihydroxyacetone phosphate (DHAP or glycerone-phosphate) with glyceraldehyde 3-phosphate (G3P) to form fructose 1,6-bisphosphate (FBP) in gluconeogenesis and the reverse reaction in glycolysis.</text>
</comment>
<comment type="cofactor">
    <cofactor evidence="1">
        <name>Zn(2+)</name>
        <dbReference type="ChEBI" id="CHEBI:29105"/>
    </cofactor>
    <text evidence="1">Binds 2 Zn(2+) ions per subunit. One is catalytic and the other provides a structural contribution.</text>
</comment>
<gene>
    <name evidence="2" type="ORF">HETIRDRAFT_453203</name>
</gene>
<dbReference type="InterPro" id="IPR013785">
    <property type="entry name" value="Aldolase_TIM"/>
</dbReference>
<dbReference type="Gene3D" id="3.20.20.70">
    <property type="entry name" value="Aldolase class I"/>
    <property type="match status" value="1"/>
</dbReference>
<dbReference type="GO" id="GO:0004332">
    <property type="term" value="F:fructose-bisphosphate aldolase activity"/>
    <property type="evidence" value="ECO:0007669"/>
    <property type="project" value="UniProtKB-EC"/>
</dbReference>
<dbReference type="GO" id="GO:0008270">
    <property type="term" value="F:zinc ion binding"/>
    <property type="evidence" value="ECO:0007669"/>
    <property type="project" value="UniProtKB-UniRule"/>
</dbReference>
<organism evidence="2 3">
    <name type="scientific">Heterobasidion irregulare (strain TC 32-1)</name>
    <dbReference type="NCBI Taxonomy" id="747525"/>
    <lineage>
        <taxon>Eukaryota</taxon>
        <taxon>Fungi</taxon>
        <taxon>Dikarya</taxon>
        <taxon>Basidiomycota</taxon>
        <taxon>Agaricomycotina</taxon>
        <taxon>Agaricomycetes</taxon>
        <taxon>Russulales</taxon>
        <taxon>Bondarzewiaceae</taxon>
        <taxon>Heterobasidion</taxon>
        <taxon>Heterobasidion annosum species complex</taxon>
    </lineage>
</organism>
<keyword evidence="1" id="KW-0324">Glycolysis</keyword>
<dbReference type="RefSeq" id="XP_009548893.1">
    <property type="nucleotide sequence ID" value="XM_009550598.1"/>
</dbReference>
<accession>W4JYD8</accession>
<dbReference type="PIRSF" id="PIRSF001359">
    <property type="entry name" value="F_bP_aldolase_II"/>
    <property type="match status" value="1"/>
</dbReference>
<dbReference type="OrthoDB" id="2558351at2759"/>
<evidence type="ECO:0000313" key="3">
    <source>
        <dbReference type="Proteomes" id="UP000030671"/>
    </source>
</evidence>
<protein>
    <recommendedName>
        <fullName evidence="1">Fructose-bisphosphate aldolase</fullName>
        <shortName evidence="1">FBP aldolase</shortName>
        <ecNumber evidence="1">4.1.2.13</ecNumber>
    </recommendedName>
</protein>
<comment type="similarity">
    <text evidence="1">Belongs to the class II fructose-bisphosphate aldolase family.</text>
</comment>
<dbReference type="InterPro" id="IPR000771">
    <property type="entry name" value="FBA_II"/>
</dbReference>
<dbReference type="GeneID" id="20676355"/>
<dbReference type="eggNOG" id="KOG0409">
    <property type="taxonomic scope" value="Eukaryota"/>
</dbReference>
<sequence>MSNTLQGNLTYDILTKAEHEGYGVLAQTCYDANSVIALVRAAERNRSPAILQLFPVTLAYGKGPFLQFCLNAAHQASVPIAVHLDHATDPEHIELALSLAEQGIAFDSIMVDASHADTDEENIALALPHVERAARCGVLVEVELGRLEGGEAGLRAISDAKLTNPDKAETFMKETGALILSPSIGNLHGSYLSPPNFRQDILKDLSARFEGGIPLCLHGTDGLSDDLFKECIRNGISKINVNSWARDPYATALSVALQTKPFPDAVEEATEVFARVCDRFIELFGSKGKA</sequence>
<reference evidence="2 3" key="1">
    <citation type="journal article" date="2012" name="New Phytol.">
        <title>Insight into trade-off between wood decay and parasitism from the genome of a fungal forest pathogen.</title>
        <authorList>
            <person name="Olson A."/>
            <person name="Aerts A."/>
            <person name="Asiegbu F."/>
            <person name="Belbahri L."/>
            <person name="Bouzid O."/>
            <person name="Broberg A."/>
            <person name="Canback B."/>
            <person name="Coutinho P.M."/>
            <person name="Cullen D."/>
            <person name="Dalman K."/>
            <person name="Deflorio G."/>
            <person name="van Diepen L.T."/>
            <person name="Dunand C."/>
            <person name="Duplessis S."/>
            <person name="Durling M."/>
            <person name="Gonthier P."/>
            <person name="Grimwood J."/>
            <person name="Fossdal C.G."/>
            <person name="Hansson D."/>
            <person name="Henrissat B."/>
            <person name="Hietala A."/>
            <person name="Himmelstrand K."/>
            <person name="Hoffmeister D."/>
            <person name="Hogberg N."/>
            <person name="James T.Y."/>
            <person name="Karlsson M."/>
            <person name="Kohler A."/>
            <person name="Kues U."/>
            <person name="Lee Y.H."/>
            <person name="Lin Y.C."/>
            <person name="Lind M."/>
            <person name="Lindquist E."/>
            <person name="Lombard V."/>
            <person name="Lucas S."/>
            <person name="Lunden K."/>
            <person name="Morin E."/>
            <person name="Murat C."/>
            <person name="Park J."/>
            <person name="Raffaello T."/>
            <person name="Rouze P."/>
            <person name="Salamov A."/>
            <person name="Schmutz J."/>
            <person name="Solheim H."/>
            <person name="Stahlberg J."/>
            <person name="Velez H."/>
            <person name="de Vries R.P."/>
            <person name="Wiebenga A."/>
            <person name="Woodward S."/>
            <person name="Yakovlev I."/>
            <person name="Garbelotto M."/>
            <person name="Martin F."/>
            <person name="Grigoriev I.V."/>
            <person name="Stenlid J."/>
        </authorList>
    </citation>
    <scope>NUCLEOTIDE SEQUENCE [LARGE SCALE GENOMIC DNA]</scope>
    <source>
        <strain evidence="2 3">TC 32-1</strain>
    </source>
</reference>
<dbReference type="HOGENOM" id="CLU_040088_4_1_1"/>
<dbReference type="InterPro" id="IPR050246">
    <property type="entry name" value="Class_II_FBP_aldolase"/>
</dbReference>
<dbReference type="UniPathway" id="UPA00109">
    <property type="reaction ID" value="UER00183"/>
</dbReference>
<dbReference type="EMBL" id="KI925461">
    <property type="protein sequence ID" value="ETW78558.1"/>
    <property type="molecule type" value="Genomic_DNA"/>
</dbReference>
<dbReference type="Proteomes" id="UP000030671">
    <property type="component" value="Unassembled WGS sequence"/>
</dbReference>
<dbReference type="Pfam" id="PF01116">
    <property type="entry name" value="F_bP_aldolase"/>
    <property type="match status" value="1"/>
</dbReference>
<proteinExistence type="inferred from homology"/>
<comment type="catalytic activity">
    <reaction evidence="1">
        <text>beta-D-fructose 1,6-bisphosphate = D-glyceraldehyde 3-phosphate + dihydroxyacetone phosphate</text>
        <dbReference type="Rhea" id="RHEA:14729"/>
        <dbReference type="ChEBI" id="CHEBI:32966"/>
        <dbReference type="ChEBI" id="CHEBI:57642"/>
        <dbReference type="ChEBI" id="CHEBI:59776"/>
        <dbReference type="EC" id="4.1.2.13"/>
    </reaction>
</comment>